<proteinExistence type="inferred from homology"/>
<dbReference type="Pfam" id="PF13844">
    <property type="entry name" value="Glyco_transf_41"/>
    <property type="match status" value="2"/>
</dbReference>
<evidence type="ECO:0000259" key="10">
    <source>
        <dbReference type="Pfam" id="PF13844"/>
    </source>
</evidence>
<comment type="similarity">
    <text evidence="2">Belongs to the glycosyltransferase 41 family. O-GlcNAc transferase subfamily.</text>
</comment>
<organism evidence="11 12">
    <name type="scientific">Azospirillum melinis</name>
    <dbReference type="NCBI Taxonomy" id="328839"/>
    <lineage>
        <taxon>Bacteria</taxon>
        <taxon>Pseudomonadati</taxon>
        <taxon>Pseudomonadota</taxon>
        <taxon>Alphaproteobacteria</taxon>
        <taxon>Rhodospirillales</taxon>
        <taxon>Azospirillaceae</taxon>
        <taxon>Azospirillum</taxon>
    </lineage>
</organism>
<evidence type="ECO:0000256" key="2">
    <source>
        <dbReference type="ARBA" id="ARBA00005386"/>
    </source>
</evidence>
<sequence length="578" mass="62720">MTSSTLGTLKRQALDALGAGRLEEAADLYRRLLAQDAGAADLWNNLGVILSELKRPAEAAAALRAALILRPDYDKPWVGLGGEAYGGDRLDEAVRCWTRAIRLDPQQGAGLWFNLGVTRQMRGEAAEAALAFDRAEALLPDDPRVASQRLLCLNYLDLSGERLLAEHRRFDERFGGRAGGRTGERAEGGASSRPAIPHANRPDPEKRLRIGYLSVEFREHLGAYFLTPLFETASRSRFEIVCYSILPVAHGDAHTARFKAQADGWRDVGHLDDEALAAQIRADGIDILVDLAGHSGLNRLPMLALRPAPVQVTWLGYPNSTGMTSVDYRIVDPVSDPVGPTDTHAVETLVRLPAPFLCFRPPASAPPVVPLPAGATGAVTFGSFNKLSKITDGTIALWAEVLRRAPDARLLLKDRPLSDPGTAAAMKARFAAVGVDPDRLDLVGFIRDAAGHLAAYNRIDIALDPHPYNGTITTCDTLWMGAPLVTLAGSRHAARVGASLMTAIGLPELVAATPDRYAAIAADLAGDLTRLMRLRMGMRERVRASALCDETRFMRNLETAYRLIWRRWCDDAATGRLA</sequence>
<dbReference type="InterPro" id="IPR019734">
    <property type="entry name" value="TPR_rpt"/>
</dbReference>
<feature type="region of interest" description="Disordered" evidence="9">
    <location>
        <begin position="175"/>
        <end position="203"/>
    </location>
</feature>
<dbReference type="EMBL" id="WHOS01000032">
    <property type="protein sequence ID" value="NUB01957.1"/>
    <property type="molecule type" value="Genomic_DNA"/>
</dbReference>
<evidence type="ECO:0000256" key="3">
    <source>
        <dbReference type="ARBA" id="ARBA00011970"/>
    </source>
</evidence>
<evidence type="ECO:0000313" key="11">
    <source>
        <dbReference type="EMBL" id="NUB01957.1"/>
    </source>
</evidence>
<reference evidence="11 12" key="1">
    <citation type="submission" date="2019-10" db="EMBL/GenBank/DDBJ databases">
        <title>Genome sequence of Azospirillum melinis.</title>
        <authorList>
            <person name="Ambrosini A."/>
            <person name="Sant'Anna F.H."/>
            <person name="Cassan F.D."/>
            <person name="Souza E.M."/>
            <person name="Passaglia L.M.P."/>
        </authorList>
    </citation>
    <scope>NUCLEOTIDE SEQUENCE [LARGE SCALE GENOMIC DNA]</scope>
    <source>
        <strain evidence="11 12">TMCY0552</strain>
    </source>
</reference>
<keyword evidence="12" id="KW-1185">Reference proteome</keyword>
<feature type="repeat" description="TPR" evidence="8">
    <location>
        <begin position="74"/>
        <end position="107"/>
    </location>
</feature>
<evidence type="ECO:0000313" key="12">
    <source>
        <dbReference type="Proteomes" id="UP000605086"/>
    </source>
</evidence>
<feature type="repeat" description="TPR" evidence="8">
    <location>
        <begin position="40"/>
        <end position="73"/>
    </location>
</feature>
<dbReference type="PROSITE" id="PS50005">
    <property type="entry name" value="TPR"/>
    <property type="match status" value="3"/>
</dbReference>
<evidence type="ECO:0000256" key="6">
    <source>
        <dbReference type="ARBA" id="ARBA00022737"/>
    </source>
</evidence>
<name>A0ABX2KMX7_9PROT</name>
<dbReference type="PANTHER" id="PTHR44835:SF1">
    <property type="entry name" value="PROTEIN O-GLCNAC TRANSFERASE"/>
    <property type="match status" value="1"/>
</dbReference>
<evidence type="ECO:0000256" key="7">
    <source>
        <dbReference type="ARBA" id="ARBA00022803"/>
    </source>
</evidence>
<feature type="domain" description="O-GlcNAc transferase C-terminal" evidence="10">
    <location>
        <begin position="203"/>
        <end position="356"/>
    </location>
</feature>
<comment type="caution">
    <text evidence="11">The sequence shown here is derived from an EMBL/GenBank/DDBJ whole genome shotgun (WGS) entry which is preliminary data.</text>
</comment>
<evidence type="ECO:0000256" key="1">
    <source>
        <dbReference type="ARBA" id="ARBA00004922"/>
    </source>
</evidence>
<feature type="repeat" description="TPR" evidence="8">
    <location>
        <begin position="109"/>
        <end position="142"/>
    </location>
</feature>
<keyword evidence="6" id="KW-0677">Repeat</keyword>
<dbReference type="Proteomes" id="UP000605086">
    <property type="component" value="Unassembled WGS sequence"/>
</dbReference>
<comment type="pathway">
    <text evidence="1">Protein modification; protein glycosylation.</text>
</comment>
<dbReference type="SMART" id="SM00028">
    <property type="entry name" value="TPR"/>
    <property type="match status" value="4"/>
</dbReference>
<dbReference type="Gene3D" id="3.40.50.11380">
    <property type="match status" value="1"/>
</dbReference>
<dbReference type="InterPro" id="IPR029489">
    <property type="entry name" value="OGT/SEC/SPY_C"/>
</dbReference>
<evidence type="ECO:0000256" key="5">
    <source>
        <dbReference type="ARBA" id="ARBA00022679"/>
    </source>
</evidence>
<keyword evidence="4" id="KW-0328">Glycosyltransferase</keyword>
<evidence type="ECO:0000256" key="8">
    <source>
        <dbReference type="PROSITE-ProRule" id="PRU00339"/>
    </source>
</evidence>
<gene>
    <name evidence="11" type="ORF">GBZ48_22155</name>
</gene>
<dbReference type="RefSeq" id="WP_174472990.1">
    <property type="nucleotide sequence ID" value="NZ_JAGINN010000009.1"/>
</dbReference>
<feature type="domain" description="O-GlcNAc transferase C-terminal" evidence="10">
    <location>
        <begin position="377"/>
        <end position="556"/>
    </location>
</feature>
<dbReference type="PANTHER" id="PTHR44835">
    <property type="entry name" value="UDP-N-ACETYLGLUCOSAMINE--PEPTIDE N-ACETYLGLUCOSAMINYLTRANSFERASE SPINDLY-RELATED"/>
    <property type="match status" value="1"/>
</dbReference>
<dbReference type="Gene3D" id="3.40.50.2000">
    <property type="entry name" value="Glycogen Phosphorylase B"/>
    <property type="match status" value="1"/>
</dbReference>
<dbReference type="Gene3D" id="1.25.40.10">
    <property type="entry name" value="Tetratricopeptide repeat domain"/>
    <property type="match status" value="2"/>
</dbReference>
<protein>
    <recommendedName>
        <fullName evidence="3">protein O-GlcNAc transferase</fullName>
        <ecNumber evidence="3">2.4.1.255</ecNumber>
    </recommendedName>
</protein>
<dbReference type="SUPFAM" id="SSF48452">
    <property type="entry name" value="TPR-like"/>
    <property type="match status" value="1"/>
</dbReference>
<evidence type="ECO:0000256" key="9">
    <source>
        <dbReference type="SAM" id="MobiDB-lite"/>
    </source>
</evidence>
<dbReference type="Pfam" id="PF13432">
    <property type="entry name" value="TPR_16"/>
    <property type="match status" value="2"/>
</dbReference>
<evidence type="ECO:0000256" key="4">
    <source>
        <dbReference type="ARBA" id="ARBA00022676"/>
    </source>
</evidence>
<accession>A0ABX2KMX7</accession>
<dbReference type="InterPro" id="IPR051939">
    <property type="entry name" value="Glycosyltr_41/O-GlcNAc_trsf"/>
</dbReference>
<keyword evidence="5" id="KW-0808">Transferase</keyword>
<keyword evidence="7 8" id="KW-0802">TPR repeat</keyword>
<dbReference type="InterPro" id="IPR011990">
    <property type="entry name" value="TPR-like_helical_dom_sf"/>
</dbReference>
<dbReference type="EC" id="2.4.1.255" evidence="3"/>